<organism evidence="1 2">
    <name type="scientific">Gracilibacillus pellucidus</name>
    <dbReference type="NCBI Taxonomy" id="3095368"/>
    <lineage>
        <taxon>Bacteria</taxon>
        <taxon>Bacillati</taxon>
        <taxon>Bacillota</taxon>
        <taxon>Bacilli</taxon>
        <taxon>Bacillales</taxon>
        <taxon>Bacillaceae</taxon>
        <taxon>Gracilibacillus</taxon>
    </lineage>
</organism>
<evidence type="ECO:0000313" key="1">
    <source>
        <dbReference type="EMBL" id="MDX8044484.1"/>
    </source>
</evidence>
<evidence type="ECO:0000313" key="2">
    <source>
        <dbReference type="Proteomes" id="UP001277972"/>
    </source>
</evidence>
<comment type="caution">
    <text evidence="1">The sequence shown here is derived from an EMBL/GenBank/DDBJ whole genome shotgun (WGS) entry which is preliminary data.</text>
</comment>
<accession>A0ACC6M0L0</accession>
<keyword evidence="2" id="KW-1185">Reference proteome</keyword>
<sequence>MSEPKRLHPAGMILDILLAIRHSILGFLPVVAIALANSEWLILGIGAAVFLGLIIVSGVLSWWRFTYQLEEDQIRIEKGIFIRKKRTISKHRIQSIDLSQNIVHRMFGLTKVQIDTAGNDNDIDAALSAVTMADGKMIHDQLKYKKRVEMDEIKEESGEITEEVEAKPKKKYPSKKITLQTLVAAGSTSGSFGIILGLFGVFFSSIESFIPDRYYTQATEWLISQAAQLLVIYGVITLLIVWLIGILQTVIQHWNFTITRYDKELFITRGLLEKKQSTIPLKKIQAVGMKESIVRQPLGLASLYVEIASGDIGQTQDTHTLIFPLMRKKHITKFLQEILPEYHYTTEGLVKLPTRALPYYIVRSIILPTIVTIVFAFTLTKFVWIPALAILLFVVYAYIQFKTTGYLINGREIIIQSRMLTKDTAIVPQNRIQSLQKKQHLLHRKQKLATLDASILSKFMGRHFIVRELRQEDVDRIADWYSFRDKAE</sequence>
<reference evidence="1" key="1">
    <citation type="submission" date="2023-11" db="EMBL/GenBank/DDBJ databases">
        <title>Gracilibacillus pellucida a moderately halophilic bacterium isolated from saline soil in Xinjiang province.</title>
        <authorList>
            <person name="Zhang Z."/>
            <person name="Tan F."/>
            <person name="Wang Y."/>
            <person name="Xia M."/>
        </authorList>
    </citation>
    <scope>NUCLEOTIDE SEQUENCE</scope>
    <source>
        <strain evidence="1">S3-1-1</strain>
    </source>
</reference>
<name>A0ACC6M0L0_9BACI</name>
<protein>
    <submittedName>
        <fullName evidence="1">PH domain-containing protein</fullName>
    </submittedName>
</protein>
<gene>
    <name evidence="1" type="ORF">SH601_00660</name>
</gene>
<dbReference type="EMBL" id="JAWZSR010000001">
    <property type="protein sequence ID" value="MDX8044484.1"/>
    <property type="molecule type" value="Genomic_DNA"/>
</dbReference>
<dbReference type="Proteomes" id="UP001277972">
    <property type="component" value="Unassembled WGS sequence"/>
</dbReference>
<proteinExistence type="predicted"/>